<dbReference type="Gene3D" id="1.50.10.10">
    <property type="match status" value="1"/>
</dbReference>
<comment type="caution">
    <text evidence="1">The sequence shown here is derived from an EMBL/GenBank/DDBJ whole genome shotgun (WGS) entry which is preliminary data.</text>
</comment>
<accession>A0A3D9JMK4</accession>
<dbReference type="Proteomes" id="UP000256977">
    <property type="component" value="Unassembled WGS sequence"/>
</dbReference>
<protein>
    <submittedName>
        <fullName evidence="1">Uncharacterized protein</fullName>
    </submittedName>
</protein>
<dbReference type="RefSeq" id="WP_116062317.1">
    <property type="nucleotide sequence ID" value="NZ_QRDZ01000016.1"/>
</dbReference>
<organism evidence="1 2">
    <name type="scientific">Cohnella phaseoli</name>
    <dbReference type="NCBI Taxonomy" id="456490"/>
    <lineage>
        <taxon>Bacteria</taxon>
        <taxon>Bacillati</taxon>
        <taxon>Bacillota</taxon>
        <taxon>Bacilli</taxon>
        <taxon>Bacillales</taxon>
        <taxon>Paenibacillaceae</taxon>
        <taxon>Cohnella</taxon>
    </lineage>
</organism>
<keyword evidence="2" id="KW-1185">Reference proteome</keyword>
<dbReference type="InterPro" id="IPR008928">
    <property type="entry name" value="6-hairpin_glycosidase_sf"/>
</dbReference>
<dbReference type="GO" id="GO:0005975">
    <property type="term" value="P:carbohydrate metabolic process"/>
    <property type="evidence" value="ECO:0007669"/>
    <property type="project" value="InterPro"/>
</dbReference>
<proteinExistence type="predicted"/>
<dbReference type="SUPFAM" id="SSF48208">
    <property type="entry name" value="Six-hairpin glycosidases"/>
    <property type="match status" value="1"/>
</dbReference>
<dbReference type="AlphaFoldDB" id="A0A3D9JMK4"/>
<reference evidence="1 2" key="1">
    <citation type="submission" date="2018-07" db="EMBL/GenBank/DDBJ databases">
        <title>Genomic Encyclopedia of Type Strains, Phase III (KMG-III): the genomes of soil and plant-associated and newly described type strains.</title>
        <authorList>
            <person name="Whitman W."/>
        </authorList>
    </citation>
    <scope>NUCLEOTIDE SEQUENCE [LARGE SCALE GENOMIC DNA]</scope>
    <source>
        <strain evidence="1 2">CECT 7287</strain>
    </source>
</reference>
<evidence type="ECO:0000313" key="2">
    <source>
        <dbReference type="Proteomes" id="UP000256977"/>
    </source>
</evidence>
<gene>
    <name evidence="1" type="ORF">DFP98_1166</name>
</gene>
<dbReference type="InterPro" id="IPR012341">
    <property type="entry name" value="6hp_glycosidase-like_sf"/>
</dbReference>
<dbReference type="OrthoDB" id="2490189at2"/>
<name>A0A3D9JMK4_9BACL</name>
<sequence length="645" mass="71016">MSARLENARWQLNENGILWEIGSDARLPHNDQLEMSGRSVSAIVRYGVNEAGELLLVRQVVWPMLRTIPNNTHASLTHEYPEEAIPRVKANGRFLSAERPQQVIFDGLLEIESETGEGLTVRRRLFPASESPALLETVTITNATDTPVILEAEPSEYSSRGRGTGGIYAMEVCVDATGPVELKPGESVEFHVSYVGRKWSERLEAPDHQQEEHKRREQVEALRGKLRFESPDPVLGRMFEFAKLRASESLFRTKYGLLHSPGGGHYYAAVWTNDQIEYAAPFFAYLGDRPAIEASLNAFRLYMPFMGPDNVPVPSSVISEGIDIWEGAGDRGDAAMYAYGASKFALATGSREIAEELWPAIAWCLNYCRSRLTTEGVVASDSDELEGRFPTGGANLSTSALAYGGFHYASALARELGMREEADAAAKSADDLREAIEAYFGAEVEGFRTYRYYAGNEVLRSWIGLPLSLGITERKDGTIAAMLSPRLWTEDGLATEAGDTVFWDRSTLYGLRALFVAGETEKALDKLSAYSKRRLLGDHVPYAVEAYPEGNQRHLSAESALYGRIVTEGLFGISPTGLASFSCAPRLPEGWPSMTLSEIQAFGRSFDLKASRSGEGTVLLTVTADGREKTHSLRDGEAAEVRFES</sequence>
<dbReference type="EMBL" id="QRDZ01000016">
    <property type="protein sequence ID" value="RED75204.1"/>
    <property type="molecule type" value="Genomic_DNA"/>
</dbReference>
<evidence type="ECO:0000313" key="1">
    <source>
        <dbReference type="EMBL" id="RED75204.1"/>
    </source>
</evidence>